<dbReference type="SMART" id="SM00487">
    <property type="entry name" value="DEXDc"/>
    <property type="match status" value="1"/>
</dbReference>
<feature type="region of interest" description="Disordered" evidence="5">
    <location>
        <begin position="42"/>
        <end position="63"/>
    </location>
</feature>
<proteinExistence type="predicted"/>
<dbReference type="Gene3D" id="3.40.50.300">
    <property type="entry name" value="P-loop containing nucleotide triphosphate hydrolases"/>
    <property type="match status" value="2"/>
</dbReference>
<dbReference type="Pfam" id="PF00270">
    <property type="entry name" value="DEAD"/>
    <property type="match status" value="1"/>
</dbReference>
<organism evidence="8 9">
    <name type="scientific">Chlorella vulgaris</name>
    <name type="common">Green alga</name>
    <dbReference type="NCBI Taxonomy" id="3077"/>
    <lineage>
        <taxon>Eukaryota</taxon>
        <taxon>Viridiplantae</taxon>
        <taxon>Chlorophyta</taxon>
        <taxon>core chlorophytes</taxon>
        <taxon>Trebouxiophyceae</taxon>
        <taxon>Chlorellales</taxon>
        <taxon>Chlorellaceae</taxon>
        <taxon>Chlorella clade</taxon>
        <taxon>Chlorella</taxon>
    </lineage>
</organism>
<feature type="compositionally biased region" description="Gly residues" evidence="5">
    <location>
        <begin position="339"/>
        <end position="349"/>
    </location>
</feature>
<feature type="compositionally biased region" description="Polar residues" evidence="5">
    <location>
        <begin position="47"/>
        <end position="57"/>
    </location>
</feature>
<keyword evidence="4" id="KW-0067">ATP-binding</keyword>
<dbReference type="InterPro" id="IPR014001">
    <property type="entry name" value="Helicase_ATP-bd"/>
</dbReference>
<evidence type="ECO:0000313" key="9">
    <source>
        <dbReference type="Proteomes" id="UP001055712"/>
    </source>
</evidence>
<evidence type="ECO:0000256" key="1">
    <source>
        <dbReference type="ARBA" id="ARBA00022741"/>
    </source>
</evidence>
<keyword evidence="2" id="KW-0378">Hydrolase</keyword>
<reference evidence="8" key="1">
    <citation type="journal article" date="2019" name="Plant J.">
        <title>Chlorella vulgaris genome assembly and annotation reveals the molecular basis for metabolic acclimation to high light conditions.</title>
        <authorList>
            <person name="Cecchin M."/>
            <person name="Marcolungo L."/>
            <person name="Rossato M."/>
            <person name="Girolomoni L."/>
            <person name="Cosentino E."/>
            <person name="Cuine S."/>
            <person name="Li-Beisson Y."/>
            <person name="Delledonne M."/>
            <person name="Ballottari M."/>
        </authorList>
    </citation>
    <scope>NUCLEOTIDE SEQUENCE</scope>
    <source>
        <strain evidence="8">211/11P</strain>
    </source>
</reference>
<dbReference type="SUPFAM" id="SSF52540">
    <property type="entry name" value="P-loop containing nucleoside triphosphate hydrolases"/>
    <property type="match status" value="1"/>
</dbReference>
<evidence type="ECO:0000256" key="3">
    <source>
        <dbReference type="ARBA" id="ARBA00022806"/>
    </source>
</evidence>
<dbReference type="InterPro" id="IPR001650">
    <property type="entry name" value="Helicase_C-like"/>
</dbReference>
<dbReference type="PROSITE" id="PS51194">
    <property type="entry name" value="HELICASE_CTER"/>
    <property type="match status" value="1"/>
</dbReference>
<evidence type="ECO:0000313" key="8">
    <source>
        <dbReference type="EMBL" id="KAI3429427.1"/>
    </source>
</evidence>
<evidence type="ECO:0000256" key="4">
    <source>
        <dbReference type="ARBA" id="ARBA00022840"/>
    </source>
</evidence>
<protein>
    <submittedName>
        <fullName evidence="8">Uncharacterized protein</fullName>
    </submittedName>
</protein>
<keyword evidence="3" id="KW-0347">Helicase</keyword>
<evidence type="ECO:0000256" key="5">
    <source>
        <dbReference type="SAM" id="MobiDB-lite"/>
    </source>
</evidence>
<dbReference type="OrthoDB" id="10256233at2759"/>
<feature type="domain" description="Helicase ATP-binding" evidence="6">
    <location>
        <begin position="138"/>
        <end position="325"/>
    </location>
</feature>
<gene>
    <name evidence="8" type="ORF">D9Q98_005521</name>
</gene>
<dbReference type="PROSITE" id="PS51192">
    <property type="entry name" value="HELICASE_ATP_BIND_1"/>
    <property type="match status" value="1"/>
</dbReference>
<comment type="caution">
    <text evidence="8">The sequence shown here is derived from an EMBL/GenBank/DDBJ whole genome shotgun (WGS) entry which is preliminary data.</text>
</comment>
<dbReference type="Proteomes" id="UP001055712">
    <property type="component" value="Unassembled WGS sequence"/>
</dbReference>
<dbReference type="GO" id="GO:0003723">
    <property type="term" value="F:RNA binding"/>
    <property type="evidence" value="ECO:0007669"/>
    <property type="project" value="TreeGrafter"/>
</dbReference>
<keyword evidence="9" id="KW-1185">Reference proteome</keyword>
<keyword evidence="1" id="KW-0547">Nucleotide-binding</keyword>
<dbReference type="AlphaFoldDB" id="A0A9D4YVY0"/>
<dbReference type="Pfam" id="PF00271">
    <property type="entry name" value="Helicase_C"/>
    <property type="match status" value="1"/>
</dbReference>
<reference evidence="8" key="2">
    <citation type="submission" date="2020-11" db="EMBL/GenBank/DDBJ databases">
        <authorList>
            <person name="Cecchin M."/>
            <person name="Marcolungo L."/>
            <person name="Rossato M."/>
            <person name="Girolomoni L."/>
            <person name="Cosentino E."/>
            <person name="Cuine S."/>
            <person name="Li-Beisson Y."/>
            <person name="Delledonne M."/>
            <person name="Ballottari M."/>
        </authorList>
    </citation>
    <scope>NUCLEOTIDE SEQUENCE</scope>
    <source>
        <strain evidence="8">211/11P</strain>
        <tissue evidence="8">Whole cell</tissue>
    </source>
</reference>
<name>A0A9D4YVY0_CHLVU</name>
<dbReference type="InterPro" id="IPR011545">
    <property type="entry name" value="DEAD/DEAH_box_helicase_dom"/>
</dbReference>
<dbReference type="PANTHER" id="PTHR47963">
    <property type="entry name" value="DEAD-BOX ATP-DEPENDENT RNA HELICASE 47, MITOCHONDRIAL"/>
    <property type="match status" value="1"/>
</dbReference>
<accession>A0A9D4YVY0</accession>
<dbReference type="InterPro" id="IPR050547">
    <property type="entry name" value="DEAD_box_RNA_helicases"/>
</dbReference>
<evidence type="ECO:0000256" key="2">
    <source>
        <dbReference type="ARBA" id="ARBA00022801"/>
    </source>
</evidence>
<evidence type="ECO:0000259" key="6">
    <source>
        <dbReference type="PROSITE" id="PS51192"/>
    </source>
</evidence>
<dbReference type="GO" id="GO:0005524">
    <property type="term" value="F:ATP binding"/>
    <property type="evidence" value="ECO:0007669"/>
    <property type="project" value="UniProtKB-KW"/>
</dbReference>
<dbReference type="EMBL" id="SIDB01000008">
    <property type="protein sequence ID" value="KAI3429427.1"/>
    <property type="molecule type" value="Genomic_DNA"/>
</dbReference>
<dbReference type="PANTHER" id="PTHR47963:SF10">
    <property type="entry name" value="ATP-DEPENDENT RNA HELICASE DDX6_DHH1"/>
    <property type="match status" value="1"/>
</dbReference>
<dbReference type="SMART" id="SM00490">
    <property type="entry name" value="HELICc"/>
    <property type="match status" value="1"/>
</dbReference>
<feature type="region of interest" description="Disordered" evidence="5">
    <location>
        <begin position="313"/>
        <end position="364"/>
    </location>
</feature>
<sequence>MARQPACQAHAALVPHCRITWRLAPAGRTGQRRHHRLRLAAAAQGPSEGQPQDQQPKGNPDLSVDQADLNQLQTALNTAIAAEDWQAAAKLRDQLRQVVGSEGQTAADWKALGVLDWLADRAESLGFSFPTEVQKRAAPVIIDGGDCVINSVTGSGKTLSFLLPLLSRLSYPPATYPDDLKGPQALIVVPTRELGVQLVMLVYRLFGGSVNQGLPGLGGNMFDYHGPRGLKVRGLLLASEVASAKQDYYLKGAHVVVGTPELIAEALSAPEAMEGLAGHLEVVAVDEVDACFQSHPAEMELLMSAACQGHREQQQQWEQLDEQQQWKAVQVPDPPQGQTDGGAQAGGKEGQQQQQEQRGEGQRKPVVVLVGATLEESLIEHVVQQGWMSDPVTVRVGGRMRIPSGLQHRAIVVASEGDKVAAMCRQIRGDLRGQSKDAAPARVMVFAASEEQARDLSGPLRTVLWGDHKISVLLPEGTEPIKALHSFRDNKTTLLLATPAAARGLDLPAVSHVYNTELPAAATEYLHRAGRSGRIGSSVQGVVTTLVTEDEVPRLQAMATELGIQVTLQAPPPTEMPADGEAAEADVEAARRGLEDLFNLF</sequence>
<dbReference type="GO" id="GO:0016787">
    <property type="term" value="F:hydrolase activity"/>
    <property type="evidence" value="ECO:0007669"/>
    <property type="project" value="UniProtKB-KW"/>
</dbReference>
<feature type="domain" description="Helicase C-terminal" evidence="7">
    <location>
        <begin position="426"/>
        <end position="579"/>
    </location>
</feature>
<feature type="compositionally biased region" description="Low complexity" evidence="5">
    <location>
        <begin position="314"/>
        <end position="338"/>
    </location>
</feature>
<dbReference type="CDD" id="cd18787">
    <property type="entry name" value="SF2_C_DEAD"/>
    <property type="match status" value="1"/>
</dbReference>
<evidence type="ECO:0000259" key="7">
    <source>
        <dbReference type="PROSITE" id="PS51194"/>
    </source>
</evidence>
<dbReference type="GO" id="GO:0003724">
    <property type="term" value="F:RNA helicase activity"/>
    <property type="evidence" value="ECO:0007669"/>
    <property type="project" value="TreeGrafter"/>
</dbReference>
<dbReference type="InterPro" id="IPR027417">
    <property type="entry name" value="P-loop_NTPase"/>
</dbReference>